<evidence type="ECO:0000256" key="1">
    <source>
        <dbReference type="PROSITE-ProRule" id="PRU00042"/>
    </source>
</evidence>
<dbReference type="OrthoDB" id="3980688at2759"/>
<dbReference type="PROSITE" id="PS50157">
    <property type="entry name" value="ZINC_FINGER_C2H2_2"/>
    <property type="match status" value="1"/>
</dbReference>
<comment type="caution">
    <text evidence="4">The sequence shown here is derived from an EMBL/GenBank/DDBJ whole genome shotgun (WGS) entry which is preliminary data.</text>
</comment>
<organism evidence="4 5">
    <name type="scientific">Wickerhamomyces pijperi</name>
    <name type="common">Yeast</name>
    <name type="synonym">Pichia pijperi</name>
    <dbReference type="NCBI Taxonomy" id="599730"/>
    <lineage>
        <taxon>Eukaryota</taxon>
        <taxon>Fungi</taxon>
        <taxon>Dikarya</taxon>
        <taxon>Ascomycota</taxon>
        <taxon>Saccharomycotina</taxon>
        <taxon>Saccharomycetes</taxon>
        <taxon>Phaffomycetales</taxon>
        <taxon>Wickerhamomycetaceae</taxon>
        <taxon>Wickerhamomyces</taxon>
    </lineage>
</organism>
<keyword evidence="1" id="KW-0479">Metal-binding</keyword>
<evidence type="ECO:0000313" key="4">
    <source>
        <dbReference type="EMBL" id="KAH3684887.1"/>
    </source>
</evidence>
<keyword evidence="1" id="KW-0862">Zinc</keyword>
<evidence type="ECO:0000256" key="2">
    <source>
        <dbReference type="SAM" id="MobiDB-lite"/>
    </source>
</evidence>
<evidence type="ECO:0000313" key="5">
    <source>
        <dbReference type="Proteomes" id="UP000774326"/>
    </source>
</evidence>
<dbReference type="InterPro" id="IPR013087">
    <property type="entry name" value="Znf_C2H2_type"/>
</dbReference>
<dbReference type="EMBL" id="JAEUBG010002279">
    <property type="protein sequence ID" value="KAH3684887.1"/>
    <property type="molecule type" value="Genomic_DNA"/>
</dbReference>
<reference evidence="4" key="1">
    <citation type="journal article" date="2021" name="Open Biol.">
        <title>Shared evolutionary footprints suggest mitochondrial oxidative damage underlies multiple complex I losses in fungi.</title>
        <authorList>
            <person name="Schikora-Tamarit M.A."/>
            <person name="Marcet-Houben M."/>
            <person name="Nosek J."/>
            <person name="Gabaldon T."/>
        </authorList>
    </citation>
    <scope>NUCLEOTIDE SEQUENCE</scope>
    <source>
        <strain evidence="4">CBS2887</strain>
    </source>
</reference>
<dbReference type="GO" id="GO:0008270">
    <property type="term" value="F:zinc ion binding"/>
    <property type="evidence" value="ECO:0007669"/>
    <property type="project" value="UniProtKB-KW"/>
</dbReference>
<gene>
    <name evidence="4" type="ORF">WICPIJ_004130</name>
</gene>
<feature type="domain" description="C2H2-type" evidence="3">
    <location>
        <begin position="432"/>
        <end position="468"/>
    </location>
</feature>
<feature type="region of interest" description="Disordered" evidence="2">
    <location>
        <begin position="248"/>
        <end position="274"/>
    </location>
</feature>
<feature type="compositionally biased region" description="Polar residues" evidence="2">
    <location>
        <begin position="248"/>
        <end position="264"/>
    </location>
</feature>
<dbReference type="Proteomes" id="UP000774326">
    <property type="component" value="Unassembled WGS sequence"/>
</dbReference>
<feature type="compositionally biased region" description="Acidic residues" evidence="2">
    <location>
        <begin position="364"/>
        <end position="381"/>
    </location>
</feature>
<sequence length="525" mass="59599">MTSLVFPTLRRTLTDVMEDELYHIPSGQQQQVNQQGPTQFSTISSQQSANQDMPLQFTIPSPITNHTRLFRNPSAMNSEEMLTIPDHHHHNPTSLTTNTQSPLSRINSRDLYYDIPEPILDDHTSNAFNSYADPSLTTTNMDTLVPTQFIEANVNQNSFPHPFSFNGTPANCELDGANQDSKLVKFNDDYGLEYFQSGNYLDEESYGKFIVFDNSPDMIPEQLEDEDISDDEDGPYYLDHEDIANLTINDSSANSPLKASTPQPTTTNTTNTTMSPALNQKYLEQQLSLQEQKQQQSQSPQAHMEQYRHEETPESSDDSMMFQKKFSEYPYEDYEVFSNDEEDMNELGSDIDRMSLDTSISASSDDEREVGEEEEDSMDEEDLLPSFKPVFNSKSPSISALSHTINSSGNRVEKKSRTSSISKSFSNAEESHQCQLINPVTKKPCLKVFSRPYDLIRHQETLHAPSKKIFRCMVCNQLSGGKAKKSFSRCDALSRHIKIKHGLAGDDVEFAMKYARDNVEYIEYK</sequence>
<reference evidence="4" key="2">
    <citation type="submission" date="2021-01" db="EMBL/GenBank/DDBJ databases">
        <authorList>
            <person name="Schikora-Tamarit M.A."/>
        </authorList>
    </citation>
    <scope>NUCLEOTIDE SEQUENCE</scope>
    <source>
        <strain evidence="4">CBS2887</strain>
    </source>
</reference>
<proteinExistence type="predicted"/>
<feature type="region of interest" description="Disordered" evidence="2">
    <location>
        <begin position="350"/>
        <end position="381"/>
    </location>
</feature>
<protein>
    <recommendedName>
        <fullName evidence="3">C2H2-type domain-containing protein</fullName>
    </recommendedName>
</protein>
<accession>A0A9P8Q5U8</accession>
<keyword evidence="5" id="KW-1185">Reference proteome</keyword>
<feature type="compositionally biased region" description="Low complexity" evidence="2">
    <location>
        <begin position="287"/>
        <end position="301"/>
    </location>
</feature>
<dbReference type="AlphaFoldDB" id="A0A9P8Q5U8"/>
<feature type="region of interest" description="Disordered" evidence="2">
    <location>
        <begin position="287"/>
        <end position="320"/>
    </location>
</feature>
<name>A0A9P8Q5U8_WICPI</name>
<dbReference type="Gene3D" id="3.30.160.60">
    <property type="entry name" value="Classic Zinc Finger"/>
    <property type="match status" value="1"/>
</dbReference>
<evidence type="ECO:0000259" key="3">
    <source>
        <dbReference type="PROSITE" id="PS50157"/>
    </source>
</evidence>
<keyword evidence="1" id="KW-0863">Zinc-finger</keyword>